<dbReference type="EMBL" id="DS547147">
    <property type="protein sequence ID" value="EDR00646.1"/>
    <property type="molecule type" value="Genomic_DNA"/>
</dbReference>
<name>B0DXN7_LACBS</name>
<dbReference type="OrthoDB" id="2963168at2759"/>
<proteinExistence type="predicted"/>
<dbReference type="AlphaFoldDB" id="B0DXN7"/>
<gene>
    <name evidence="1" type="ORF">LACBIDRAFT_333967</name>
</gene>
<dbReference type="Gene3D" id="3.30.420.40">
    <property type="match status" value="1"/>
</dbReference>
<evidence type="ECO:0000313" key="1">
    <source>
        <dbReference type="EMBL" id="EDR00646.1"/>
    </source>
</evidence>
<protein>
    <submittedName>
        <fullName evidence="1">Predicted protein</fullName>
    </submittedName>
</protein>
<reference evidence="1 2" key="1">
    <citation type="journal article" date="2008" name="Nature">
        <title>The genome of Laccaria bicolor provides insights into mycorrhizal symbiosis.</title>
        <authorList>
            <person name="Martin F."/>
            <person name="Aerts A."/>
            <person name="Ahren D."/>
            <person name="Brun A."/>
            <person name="Danchin E.G.J."/>
            <person name="Duchaussoy F."/>
            <person name="Gibon J."/>
            <person name="Kohler A."/>
            <person name="Lindquist E."/>
            <person name="Pereda V."/>
            <person name="Salamov A."/>
            <person name="Shapiro H.J."/>
            <person name="Wuyts J."/>
            <person name="Blaudez D."/>
            <person name="Buee M."/>
            <person name="Brokstein P."/>
            <person name="Canbaeck B."/>
            <person name="Cohen D."/>
            <person name="Courty P.E."/>
            <person name="Coutinho P.M."/>
            <person name="Delaruelle C."/>
            <person name="Detter J.C."/>
            <person name="Deveau A."/>
            <person name="DiFazio S."/>
            <person name="Duplessis S."/>
            <person name="Fraissinet-Tachet L."/>
            <person name="Lucic E."/>
            <person name="Frey-Klett P."/>
            <person name="Fourrey C."/>
            <person name="Feussner I."/>
            <person name="Gay G."/>
            <person name="Grimwood J."/>
            <person name="Hoegger P.J."/>
            <person name="Jain P."/>
            <person name="Kilaru S."/>
            <person name="Labbe J."/>
            <person name="Lin Y.C."/>
            <person name="Legue V."/>
            <person name="Le Tacon F."/>
            <person name="Marmeisse R."/>
            <person name="Melayah D."/>
            <person name="Montanini B."/>
            <person name="Muratet M."/>
            <person name="Nehls U."/>
            <person name="Niculita-Hirzel H."/>
            <person name="Oudot-Le Secq M.P."/>
            <person name="Peter M."/>
            <person name="Quesneville H."/>
            <person name="Rajashekar B."/>
            <person name="Reich M."/>
            <person name="Rouhier N."/>
            <person name="Schmutz J."/>
            <person name="Yin T."/>
            <person name="Chalot M."/>
            <person name="Henrissat B."/>
            <person name="Kuees U."/>
            <person name="Lucas S."/>
            <person name="Van de Peer Y."/>
            <person name="Podila G.K."/>
            <person name="Polle A."/>
            <person name="Pukkila P.J."/>
            <person name="Richardson P.M."/>
            <person name="Rouze P."/>
            <person name="Sanders I.R."/>
            <person name="Stajich J.E."/>
            <person name="Tunlid A."/>
            <person name="Tuskan G."/>
            <person name="Grigoriev I.V."/>
        </authorList>
    </citation>
    <scope>NUCLEOTIDE SEQUENCE [LARGE SCALE GENOMIC DNA]</scope>
    <source>
        <strain evidence="2">S238N-H82 / ATCC MYA-4686</strain>
    </source>
</reference>
<keyword evidence="2" id="KW-1185">Reference proteome</keyword>
<dbReference type="Proteomes" id="UP000001194">
    <property type="component" value="Unassembled WGS sequence"/>
</dbReference>
<dbReference type="CDD" id="cd10170">
    <property type="entry name" value="ASKHA_NBD_HSP70"/>
    <property type="match status" value="1"/>
</dbReference>
<dbReference type="InParanoid" id="B0DXN7"/>
<accession>B0DXN7</accession>
<sequence>MSRYRRTPGAIDNDRVKVAFSEERSGCLVEGRDPGWPLLEEVQSHEAHVAKFTTIFSDFTLYWTFFMPLHRAYTGPRRKLLLALDVGTTFPAQEQISGASKIPTIVLYNRQGEVKAVGAEAISEDTLVEAEKRGWLKAEWFKLHLRNNINERPNIAEEIPPLPKGKSAVDALADILRYLFTCSSDYIQDTDVNGRELWLTLKDDIHFVLSHPNGWEGLQQDSLREAAVLAGLIPRDHSGYSRLSFVTEGEASLHFAVQNGLPSGVIERQEGVVIVDAGGGTIDISAYQRHPQKERYSEISVPQCHFHGSTFVTVNARKWLSKFLAKSPYRTDIENIVKCFDSTTKHRFKDENVPQFVKFGSNRDNDPKCNIVRGRLEIPGQTVSEWFAPSVLCIIDAILQQKKAGLSISHVVMVGGFACSEWLCERVKRCLTPLGLSVFRAETHVNKAVSDGAISFYVDRYVSSRISRYTFGVYLHDLYDPTNPEHIKRIRTKILYPDHEERIPGLFSVILPKVDELTEFRLAVSQSHQSKAHFEDIFSTVSCYLGDNVSSTMWKDVEGKLYRDLCWIKANVPIRPQRCAKGRGKNRQYFFRVDYDIVLLFGLTELKAQIAWKEKGVEKRGPANIVYMPNDRTFFQLFACDANKYSQFPG</sequence>
<dbReference type="PANTHER" id="PTHR14187:SF5">
    <property type="entry name" value="HEAT SHOCK 70 KDA PROTEIN 12A"/>
    <property type="match status" value="1"/>
</dbReference>
<dbReference type="InterPro" id="IPR043129">
    <property type="entry name" value="ATPase_NBD"/>
</dbReference>
<dbReference type="GeneID" id="6084380"/>
<dbReference type="KEGG" id="lbc:LACBIDRAFT_333967"/>
<dbReference type="RefSeq" id="XP_001888655.1">
    <property type="nucleotide sequence ID" value="XM_001888620.1"/>
</dbReference>
<organism evidence="2">
    <name type="scientific">Laccaria bicolor (strain S238N-H82 / ATCC MYA-4686)</name>
    <name type="common">Bicoloured deceiver</name>
    <name type="synonym">Laccaria laccata var. bicolor</name>
    <dbReference type="NCBI Taxonomy" id="486041"/>
    <lineage>
        <taxon>Eukaryota</taxon>
        <taxon>Fungi</taxon>
        <taxon>Dikarya</taxon>
        <taxon>Basidiomycota</taxon>
        <taxon>Agaricomycotina</taxon>
        <taxon>Agaricomycetes</taxon>
        <taxon>Agaricomycetidae</taxon>
        <taxon>Agaricales</taxon>
        <taxon>Agaricineae</taxon>
        <taxon>Hydnangiaceae</taxon>
        <taxon>Laccaria</taxon>
    </lineage>
</organism>
<dbReference type="SUPFAM" id="SSF53067">
    <property type="entry name" value="Actin-like ATPase domain"/>
    <property type="match status" value="2"/>
</dbReference>
<dbReference type="HOGENOM" id="CLU_009958_4_2_1"/>
<dbReference type="PANTHER" id="PTHR14187">
    <property type="entry name" value="ALPHA KINASE/ELONGATION FACTOR 2 KINASE"/>
    <property type="match status" value="1"/>
</dbReference>
<evidence type="ECO:0000313" key="2">
    <source>
        <dbReference type="Proteomes" id="UP000001194"/>
    </source>
</evidence>
<dbReference type="STRING" id="486041.B0DXN7"/>